<name>A0A2A7TZV4_EDWTA</name>
<reference evidence="2" key="1">
    <citation type="submission" date="2017-09" db="EMBL/GenBank/DDBJ databases">
        <title>FDA dAtabase for Regulatory Grade micrObial Sequences (FDA-ARGOS): Supporting development and validation of Infectious Disease Dx tests.</title>
        <authorList>
            <person name="Goldberg B."/>
            <person name="Campos J."/>
            <person name="Tallon L."/>
            <person name="Sadzewicz L."/>
            <person name="Ott S."/>
            <person name="Zhao X."/>
            <person name="Nagaraj S."/>
            <person name="Vavikolanu K."/>
            <person name="Aluvathingal J."/>
            <person name="Nadendla S."/>
            <person name="Geyer C."/>
            <person name="Sichtig H."/>
        </authorList>
    </citation>
    <scope>NUCLEOTIDE SEQUENCE [LARGE SCALE GENOMIC DNA]</scope>
    <source>
        <strain evidence="2">FDAARGOS_370</strain>
    </source>
</reference>
<dbReference type="OrthoDB" id="6564151at2"/>
<dbReference type="EMBL" id="PDDV01000013">
    <property type="protein sequence ID" value="PEH71558.1"/>
    <property type="molecule type" value="Genomic_DNA"/>
</dbReference>
<protein>
    <submittedName>
        <fullName evidence="1">Uncharacterized protein</fullName>
    </submittedName>
</protein>
<proteinExistence type="predicted"/>
<dbReference type="Proteomes" id="UP000219788">
    <property type="component" value="Unassembled WGS sequence"/>
</dbReference>
<comment type="caution">
    <text evidence="1">The sequence shown here is derived from an EMBL/GenBank/DDBJ whole genome shotgun (WGS) entry which is preliminary data.</text>
</comment>
<dbReference type="AlphaFoldDB" id="A0A2A7TZV4"/>
<evidence type="ECO:0000313" key="1">
    <source>
        <dbReference type="EMBL" id="PEH71558.1"/>
    </source>
</evidence>
<sequence length="205" mass="23744">MAYKDFYHLMLESFSQPIELFTGSRNVPFTLYVKEQKLFIQNGKDNTRRIDPNEVAAFVERFEESESLLAKDYQDVTFNASYLLAAMKYIIAQNASVIRFHSGELHNSEVQYKNWLSANPEGYVLNLLKRSEISSELDPTNSTYLHSASCPLVNNERSYSHSEPFTGNDHFKICSTNLYELENEAIKITKLSFVKRHVCLKHKVR</sequence>
<dbReference type="RefSeq" id="WP_098142838.1">
    <property type="nucleotide sequence ID" value="NZ_CP084432.1"/>
</dbReference>
<gene>
    <name evidence="1" type="ORF">CRM76_06200</name>
</gene>
<evidence type="ECO:0000313" key="2">
    <source>
        <dbReference type="Proteomes" id="UP000219788"/>
    </source>
</evidence>
<accession>A0A2A7TZV4</accession>
<organism evidence="1 2">
    <name type="scientific">Edwardsiella tarda</name>
    <dbReference type="NCBI Taxonomy" id="636"/>
    <lineage>
        <taxon>Bacteria</taxon>
        <taxon>Pseudomonadati</taxon>
        <taxon>Pseudomonadota</taxon>
        <taxon>Gammaproteobacteria</taxon>
        <taxon>Enterobacterales</taxon>
        <taxon>Hafniaceae</taxon>
        <taxon>Edwardsiella</taxon>
    </lineage>
</organism>